<feature type="domain" description="SnoaL-like" evidence="1">
    <location>
        <begin position="19"/>
        <end position="123"/>
    </location>
</feature>
<dbReference type="InterPro" id="IPR032710">
    <property type="entry name" value="NTF2-like_dom_sf"/>
</dbReference>
<accession>A0A1F8AGE6</accession>
<dbReference type="AlphaFoldDB" id="A0A1F8AGE6"/>
<name>A0A1F8AGE6_9EURO</name>
<evidence type="ECO:0000313" key="2">
    <source>
        <dbReference type="EMBL" id="OGM50742.1"/>
    </source>
</evidence>
<protein>
    <recommendedName>
        <fullName evidence="1">SnoaL-like domain-containing protein</fullName>
    </recommendedName>
</protein>
<gene>
    <name evidence="2" type="ORF">ABOM_000708</name>
</gene>
<organism evidence="2 3">
    <name type="scientific">Aspergillus bombycis</name>
    <dbReference type="NCBI Taxonomy" id="109264"/>
    <lineage>
        <taxon>Eukaryota</taxon>
        <taxon>Fungi</taxon>
        <taxon>Dikarya</taxon>
        <taxon>Ascomycota</taxon>
        <taxon>Pezizomycotina</taxon>
        <taxon>Eurotiomycetes</taxon>
        <taxon>Eurotiomycetidae</taxon>
        <taxon>Eurotiales</taxon>
        <taxon>Aspergillaceae</taxon>
        <taxon>Aspergillus</taxon>
    </lineage>
</organism>
<dbReference type="GeneID" id="34444098"/>
<dbReference type="EMBL" id="LYCR01000002">
    <property type="protein sequence ID" value="OGM50742.1"/>
    <property type="molecule type" value="Genomic_DNA"/>
</dbReference>
<dbReference type="Pfam" id="PF12680">
    <property type="entry name" value="SnoaL_2"/>
    <property type="match status" value="1"/>
</dbReference>
<dbReference type="Proteomes" id="UP000179179">
    <property type="component" value="Unassembled WGS sequence"/>
</dbReference>
<comment type="caution">
    <text evidence="2">The sequence shown here is derived from an EMBL/GenBank/DDBJ whole genome shotgun (WGS) entry which is preliminary data.</text>
</comment>
<reference evidence="2 3" key="1">
    <citation type="journal article" date="2016" name="Genome Biol. Evol.">
        <title>Draft genome sequence of an aflatoxigenic Aspergillus species, A. bombycis.</title>
        <authorList>
            <person name="Moore G.G."/>
            <person name="Mack B.M."/>
            <person name="Beltz S.B."/>
            <person name="Gilbert M.K."/>
        </authorList>
    </citation>
    <scope>NUCLEOTIDE SEQUENCE [LARGE SCALE GENOMIC DNA]</scope>
    <source>
        <strain evidence="3">NRRL 26010</strain>
    </source>
</reference>
<dbReference type="InterPro" id="IPR037401">
    <property type="entry name" value="SnoaL-like"/>
</dbReference>
<dbReference type="Gene3D" id="3.10.450.50">
    <property type="match status" value="1"/>
</dbReference>
<evidence type="ECO:0000259" key="1">
    <source>
        <dbReference type="Pfam" id="PF12680"/>
    </source>
</evidence>
<evidence type="ECO:0000313" key="3">
    <source>
        <dbReference type="Proteomes" id="UP000179179"/>
    </source>
</evidence>
<sequence length="134" mass="14709">MADSQKPVLTRDQLAGLPRSFFNAVDAKDLDAVVSHFAPDATFTIQTAHVTSTGSDEIRRSFADFINNTKHMLHDIKSIVVDEINGKVATEQHYTGEQLDGSKNNMHNCNLFDIGADGKFTRVVVFMAGVSPIK</sequence>
<proteinExistence type="predicted"/>
<dbReference type="OrthoDB" id="4223701at2759"/>
<keyword evidence="3" id="KW-1185">Reference proteome</keyword>
<dbReference type="SUPFAM" id="SSF54427">
    <property type="entry name" value="NTF2-like"/>
    <property type="match status" value="1"/>
</dbReference>
<dbReference type="RefSeq" id="XP_022394459.1">
    <property type="nucleotide sequence ID" value="XM_022527838.1"/>
</dbReference>